<comment type="similarity">
    <text evidence="1 2">Belongs to the RNase T2 family.</text>
</comment>
<dbReference type="InterPro" id="IPR033130">
    <property type="entry name" value="RNase_T2_His_AS_2"/>
</dbReference>
<evidence type="ECO:0000256" key="1">
    <source>
        <dbReference type="ARBA" id="ARBA00007469"/>
    </source>
</evidence>
<dbReference type="GO" id="GO:0003723">
    <property type="term" value="F:RNA binding"/>
    <property type="evidence" value="ECO:0007669"/>
    <property type="project" value="InterPro"/>
</dbReference>
<dbReference type="GO" id="GO:0006401">
    <property type="term" value="P:RNA catabolic process"/>
    <property type="evidence" value="ECO:0007669"/>
    <property type="project" value="UniProtKB-ARBA"/>
</dbReference>
<name>A0A1E7X4N9_9BURK</name>
<dbReference type="SUPFAM" id="SSF55895">
    <property type="entry name" value="Ribonuclease Rh-like"/>
    <property type="match status" value="1"/>
</dbReference>
<gene>
    <name evidence="4" type="primary">rna</name>
    <name evidence="4" type="ORF">DUPY_11450</name>
</gene>
<keyword evidence="4" id="KW-0378">Hydrolase</keyword>
<dbReference type="PROSITE" id="PS00531">
    <property type="entry name" value="RNASE_T2_2"/>
    <property type="match status" value="1"/>
</dbReference>
<organism evidence="4 5">
    <name type="scientific">Duganella phyllosphaerae</name>
    <dbReference type="NCBI Taxonomy" id="762836"/>
    <lineage>
        <taxon>Bacteria</taxon>
        <taxon>Pseudomonadati</taxon>
        <taxon>Pseudomonadota</taxon>
        <taxon>Betaproteobacteria</taxon>
        <taxon>Burkholderiales</taxon>
        <taxon>Oxalobacteraceae</taxon>
        <taxon>Telluria group</taxon>
        <taxon>Duganella</taxon>
    </lineage>
</organism>
<dbReference type="AlphaFoldDB" id="A0A1E7X4N9"/>
<dbReference type="PANTHER" id="PTHR11240:SF22">
    <property type="entry name" value="RIBONUCLEASE T2"/>
    <property type="match status" value="1"/>
</dbReference>
<dbReference type="GO" id="GO:0033897">
    <property type="term" value="F:ribonuclease T2 activity"/>
    <property type="evidence" value="ECO:0007669"/>
    <property type="project" value="InterPro"/>
</dbReference>
<dbReference type="InterPro" id="IPR018188">
    <property type="entry name" value="RNase_T2_His_AS_1"/>
</dbReference>
<keyword evidence="5" id="KW-1185">Reference proteome</keyword>
<dbReference type="Proteomes" id="UP000175989">
    <property type="component" value="Unassembled WGS sequence"/>
</dbReference>
<dbReference type="PROSITE" id="PS00530">
    <property type="entry name" value="RNASE_T2_1"/>
    <property type="match status" value="1"/>
</dbReference>
<evidence type="ECO:0000313" key="4">
    <source>
        <dbReference type="EMBL" id="OFA07600.1"/>
    </source>
</evidence>
<feature type="chain" id="PRO_5009208349" evidence="3">
    <location>
        <begin position="20"/>
        <end position="331"/>
    </location>
</feature>
<dbReference type="InterPro" id="IPR001568">
    <property type="entry name" value="RNase_T2-like"/>
</dbReference>
<dbReference type="Gene3D" id="3.90.730.10">
    <property type="entry name" value="Ribonuclease T2-like"/>
    <property type="match status" value="1"/>
</dbReference>
<dbReference type="GO" id="GO:0016787">
    <property type="term" value="F:hydrolase activity"/>
    <property type="evidence" value="ECO:0007669"/>
    <property type="project" value="UniProtKB-KW"/>
</dbReference>
<feature type="signal peptide" evidence="3">
    <location>
        <begin position="1"/>
        <end position="19"/>
    </location>
</feature>
<dbReference type="PATRIC" id="fig|762836.4.peg.1195"/>
<comment type="caution">
    <text evidence="4">The sequence shown here is derived from an EMBL/GenBank/DDBJ whole genome shotgun (WGS) entry which is preliminary data.</text>
</comment>
<evidence type="ECO:0000256" key="3">
    <source>
        <dbReference type="SAM" id="SignalP"/>
    </source>
</evidence>
<evidence type="ECO:0000313" key="5">
    <source>
        <dbReference type="Proteomes" id="UP000175989"/>
    </source>
</evidence>
<dbReference type="EMBL" id="LROM01000059">
    <property type="protein sequence ID" value="OFA07600.1"/>
    <property type="molecule type" value="Genomic_DNA"/>
</dbReference>
<dbReference type="InterPro" id="IPR036430">
    <property type="entry name" value="RNase_T2-like_sf"/>
</dbReference>
<dbReference type="RefSeq" id="WP_070246879.1">
    <property type="nucleotide sequence ID" value="NZ_LROM01000059.1"/>
</dbReference>
<dbReference type="PANTHER" id="PTHR11240">
    <property type="entry name" value="RIBONUCLEASE T2"/>
    <property type="match status" value="1"/>
</dbReference>
<reference evidence="5" key="1">
    <citation type="journal article" date="2016" name="Front. Microbiol.">
        <title>Molecular Keys to the Janthinobacterium and Duganella spp. Interaction with the Plant Pathogen Fusarium graminearum.</title>
        <authorList>
            <person name="Haack F.S."/>
            <person name="Poehlein A."/>
            <person name="Kroger C."/>
            <person name="Voigt C.A."/>
            <person name="Piepenbring M."/>
            <person name="Bode H.B."/>
            <person name="Daniel R."/>
            <person name="Schafer W."/>
            <person name="Streit W.R."/>
        </authorList>
    </citation>
    <scope>NUCLEOTIDE SEQUENCE [LARGE SCALE GENOMIC DNA]</scope>
    <source>
        <strain evidence="5">T54</strain>
    </source>
</reference>
<protein>
    <submittedName>
        <fullName evidence="4">Ribonuclease I</fullName>
        <ecNumber evidence="4">3.1.27.6</ecNumber>
    </submittedName>
</protein>
<dbReference type="OrthoDB" id="4720638at2"/>
<proteinExistence type="inferred from homology"/>
<accession>A0A1E7X4N9</accession>
<dbReference type="EC" id="3.1.27.6" evidence="4"/>
<keyword evidence="3" id="KW-0732">Signal</keyword>
<dbReference type="Pfam" id="PF00445">
    <property type="entry name" value="Ribonuclease_T2"/>
    <property type="match status" value="1"/>
</dbReference>
<evidence type="ECO:0000256" key="2">
    <source>
        <dbReference type="RuleBase" id="RU004328"/>
    </source>
</evidence>
<sequence>MLRITVTFVLACLAGGAAASEAASGTFTASKSCEAYASFAKRTNPGAAQLAAGKGYTVREINKADYDWVRVEVPGAEPKLRWVQRDCGAAVLEPMEARSARPPRGSDPAADGGSCSIANRQDSYVLAVTWQPGFCEHFPFKGSKPECDAMNGGKLEAKTLSLHGLWPNKKECGTRYGSCEGQQFSLSKDTIAKIAPWMPNFYYERTFGAYEWNKHGKCQELAPDDYFIKAVSAVRVVNDSEVGKIILGSTGKSIRVDDFFARVKARHGEKVADSLTLVCSQRKYLQEIRVSLPLQFGTDRDLAAMVGNAQPAPARVQGCADEIYIEAAGKD</sequence>